<name>A0A1N7DEZ0_9EURY</name>
<dbReference type="SUPFAM" id="SSF52540">
    <property type="entry name" value="P-loop containing nucleoside triphosphate hydrolases"/>
    <property type="match status" value="1"/>
</dbReference>
<accession>A0A1N7DEZ0</accession>
<dbReference type="PANTHER" id="PTHR13696:SF99">
    <property type="entry name" value="COBYRINIC ACID AC-DIAMIDE SYNTHASE"/>
    <property type="match status" value="1"/>
</dbReference>
<dbReference type="AlphaFoldDB" id="A0A1N7DEZ0"/>
<dbReference type="InterPro" id="IPR027417">
    <property type="entry name" value="P-loop_NTPase"/>
</dbReference>
<dbReference type="CDD" id="cd02042">
    <property type="entry name" value="ParAB_family"/>
    <property type="match status" value="1"/>
</dbReference>
<dbReference type="InterPro" id="IPR025669">
    <property type="entry name" value="AAA_dom"/>
</dbReference>
<sequence length="312" mass="34484">MGFNIAVFHSSNETLAPNALIVTNETKKTSIMNSPKGTNDMSDTNTSRITVANQKGGAGKTTDVIHTGGALSARGHDVLLVDIDYHGGLTCSLGYNDLYYDTERTTLFDVLDFEQMDSVNDIIVEHDEFDILPASEKLGNNKNIQTLLEAPKSRERLGMTLDKLDKDYDYVIVDTPPSLNVLTDNALVASGNVVIPVIPEKLNANSLQIFAKQLRSLEPAYGDITRLAIMCNRVEQNGEHRSTIKEIKSAYSLPVFEIPKRTDLSQSIGEGSSIFGFEKENKRVEDARELFNEIADLFDETFEKTASQEVKA</sequence>
<proteinExistence type="predicted"/>
<evidence type="ECO:0000259" key="1">
    <source>
        <dbReference type="Pfam" id="PF13614"/>
    </source>
</evidence>
<organism evidence="2 3">
    <name type="scientific">Haladaptatus litoreus</name>
    <dbReference type="NCBI Taxonomy" id="553468"/>
    <lineage>
        <taxon>Archaea</taxon>
        <taxon>Methanobacteriati</taxon>
        <taxon>Methanobacteriota</taxon>
        <taxon>Stenosarchaea group</taxon>
        <taxon>Halobacteria</taxon>
        <taxon>Halobacteriales</taxon>
        <taxon>Haladaptataceae</taxon>
        <taxon>Haladaptatus</taxon>
    </lineage>
</organism>
<dbReference type="Gene3D" id="3.40.50.300">
    <property type="entry name" value="P-loop containing nucleotide triphosphate hydrolases"/>
    <property type="match status" value="1"/>
</dbReference>
<evidence type="ECO:0000313" key="2">
    <source>
        <dbReference type="EMBL" id="SIR74429.1"/>
    </source>
</evidence>
<protein>
    <submittedName>
        <fullName evidence="2">Chromosome partitioning protein</fullName>
    </submittedName>
</protein>
<dbReference type="PANTHER" id="PTHR13696">
    <property type="entry name" value="P-LOOP CONTAINING NUCLEOSIDE TRIPHOSPHATE HYDROLASE"/>
    <property type="match status" value="1"/>
</dbReference>
<dbReference type="InterPro" id="IPR050678">
    <property type="entry name" value="DNA_Partitioning_ATPase"/>
</dbReference>
<dbReference type="Pfam" id="PF13614">
    <property type="entry name" value="AAA_31"/>
    <property type="match status" value="1"/>
</dbReference>
<feature type="domain" description="AAA" evidence="1">
    <location>
        <begin position="48"/>
        <end position="217"/>
    </location>
</feature>
<evidence type="ECO:0000313" key="3">
    <source>
        <dbReference type="Proteomes" id="UP000186914"/>
    </source>
</evidence>
<dbReference type="EMBL" id="FTNO01000004">
    <property type="protein sequence ID" value="SIR74429.1"/>
    <property type="molecule type" value="Genomic_DNA"/>
</dbReference>
<keyword evidence="3" id="KW-1185">Reference proteome</keyword>
<dbReference type="Proteomes" id="UP000186914">
    <property type="component" value="Unassembled WGS sequence"/>
</dbReference>
<reference evidence="3" key="1">
    <citation type="submission" date="2017-01" db="EMBL/GenBank/DDBJ databases">
        <authorList>
            <person name="Varghese N."/>
            <person name="Submissions S."/>
        </authorList>
    </citation>
    <scope>NUCLEOTIDE SEQUENCE [LARGE SCALE GENOMIC DNA]</scope>
    <source>
        <strain evidence="3">CGMCC 1.7737</strain>
    </source>
</reference>
<gene>
    <name evidence="2" type="ORF">SAMN05421858_3572</name>
</gene>